<keyword evidence="3" id="KW-0276">Fatty acid metabolism</keyword>
<dbReference type="EMBL" id="AYYR01000074">
    <property type="protein sequence ID" value="KRM74557.1"/>
    <property type="molecule type" value="Genomic_DNA"/>
</dbReference>
<feature type="domain" description="3-hydroxyacyl-CoA dehydrogenase C-terminal" evidence="9">
    <location>
        <begin position="189"/>
        <end position="286"/>
    </location>
</feature>
<sequence>MTDIKNVTVAGSGVLGSQIAYQSAYSGKNVTIYDISDDAVAKAKNRVKDLRSLYEHDLNIDDAKFEAGLENLSYSSDLADAVKDADLVIEAIPEKPEIKHSFYQQLAKVAPAKTIFASNSSTLIPSMFMDDTGRPEKFLNLHFANQVWLNNTAEVMGSPKTDPEIYKEIVEYAREIGMVPIQLQKEQPGYILNSLLIPFLNAGQELWTKGVADPQTIDKTWMKATGAPQGPFAILDVVGLRTAYNITATYAASTQDKQLQVVVDSIKKLLDEGKLGRESGEGFYKYPHPAFEDPDFLKI</sequence>
<evidence type="ECO:0000256" key="5">
    <source>
        <dbReference type="ARBA" id="ARBA00023027"/>
    </source>
</evidence>
<evidence type="ECO:0000256" key="3">
    <source>
        <dbReference type="ARBA" id="ARBA00022832"/>
    </source>
</evidence>
<dbReference type="GO" id="GO:0006635">
    <property type="term" value="P:fatty acid beta-oxidation"/>
    <property type="evidence" value="ECO:0007669"/>
    <property type="project" value="TreeGrafter"/>
</dbReference>
<dbReference type="InterPro" id="IPR008927">
    <property type="entry name" value="6-PGluconate_DH-like_C_sf"/>
</dbReference>
<evidence type="ECO:0000256" key="2">
    <source>
        <dbReference type="ARBA" id="ARBA00005086"/>
    </source>
</evidence>
<dbReference type="Pfam" id="PF02737">
    <property type="entry name" value="3HCDH_N"/>
    <property type="match status" value="1"/>
</dbReference>
<comment type="catalytic activity">
    <reaction evidence="7">
        <text>a (3S)-3-hydroxyacyl-CoA + NAD(+) = a 3-oxoacyl-CoA + NADH + H(+)</text>
        <dbReference type="Rhea" id="RHEA:22432"/>
        <dbReference type="ChEBI" id="CHEBI:15378"/>
        <dbReference type="ChEBI" id="CHEBI:57318"/>
        <dbReference type="ChEBI" id="CHEBI:57540"/>
        <dbReference type="ChEBI" id="CHEBI:57945"/>
        <dbReference type="ChEBI" id="CHEBI:90726"/>
        <dbReference type="EC" id="1.1.1.35"/>
    </reaction>
</comment>
<evidence type="ECO:0000256" key="4">
    <source>
        <dbReference type="ARBA" id="ARBA00023002"/>
    </source>
</evidence>
<proteinExistence type="predicted"/>
<dbReference type="Proteomes" id="UP000051845">
    <property type="component" value="Unassembled WGS sequence"/>
</dbReference>
<evidence type="ECO:0000256" key="8">
    <source>
        <dbReference type="PIRSR" id="PIRSR000105-1"/>
    </source>
</evidence>
<dbReference type="InterPro" id="IPR006108">
    <property type="entry name" value="3HC_DH_C"/>
</dbReference>
<evidence type="ECO:0000313" key="11">
    <source>
        <dbReference type="EMBL" id="KRM74557.1"/>
    </source>
</evidence>
<dbReference type="AlphaFoldDB" id="A0A0R2B4W4"/>
<accession>A0A0R2B4W4</accession>
<keyword evidence="4" id="KW-0560">Oxidoreductase</keyword>
<dbReference type="GO" id="GO:0003857">
    <property type="term" value="F:(3S)-3-hydroxyacyl-CoA dehydrogenase (NAD+) activity"/>
    <property type="evidence" value="ECO:0007669"/>
    <property type="project" value="UniProtKB-EC"/>
</dbReference>
<organism evidence="11 12">
    <name type="scientific">Secundilactobacillus collinoides DSM 20515 = JCM 1123</name>
    <dbReference type="NCBI Taxonomy" id="1423733"/>
    <lineage>
        <taxon>Bacteria</taxon>
        <taxon>Bacillati</taxon>
        <taxon>Bacillota</taxon>
        <taxon>Bacilli</taxon>
        <taxon>Lactobacillales</taxon>
        <taxon>Lactobacillaceae</taxon>
        <taxon>Secundilactobacillus</taxon>
    </lineage>
</organism>
<evidence type="ECO:0000256" key="1">
    <source>
        <dbReference type="ARBA" id="ARBA00005005"/>
    </source>
</evidence>
<feature type="domain" description="3-hydroxyacyl-CoA dehydrogenase NAD binding" evidence="10">
    <location>
        <begin position="6"/>
        <end position="185"/>
    </location>
</feature>
<keyword evidence="6" id="KW-0443">Lipid metabolism</keyword>
<dbReference type="Gene3D" id="1.10.1040.10">
    <property type="entry name" value="N-(1-d-carboxylethyl)-l-norvaline Dehydrogenase, domain 2"/>
    <property type="match status" value="1"/>
</dbReference>
<dbReference type="SUPFAM" id="SSF51735">
    <property type="entry name" value="NAD(P)-binding Rossmann-fold domains"/>
    <property type="match status" value="1"/>
</dbReference>
<evidence type="ECO:0000256" key="7">
    <source>
        <dbReference type="ARBA" id="ARBA00049556"/>
    </source>
</evidence>
<dbReference type="GO" id="GO:0070403">
    <property type="term" value="F:NAD+ binding"/>
    <property type="evidence" value="ECO:0007669"/>
    <property type="project" value="InterPro"/>
</dbReference>
<dbReference type="NCBIfam" id="NF006143">
    <property type="entry name" value="PRK08293.1"/>
    <property type="match status" value="1"/>
</dbReference>
<comment type="pathway">
    <text evidence="2">Lipid metabolism; butanoate metabolism.</text>
</comment>
<comment type="caution">
    <text evidence="11">The sequence shown here is derived from an EMBL/GenBank/DDBJ whole genome shotgun (WGS) entry which is preliminary data.</text>
</comment>
<feature type="site" description="Important for catalytic activity" evidence="8">
    <location>
        <position position="142"/>
    </location>
</feature>
<dbReference type="PANTHER" id="PTHR43561">
    <property type="match status" value="1"/>
</dbReference>
<dbReference type="STRING" id="33960.TY91_06450"/>
<keyword evidence="5" id="KW-0520">NAD</keyword>
<dbReference type="Gene3D" id="3.40.50.720">
    <property type="entry name" value="NAD(P)-binding Rossmann-like Domain"/>
    <property type="match status" value="1"/>
</dbReference>
<evidence type="ECO:0000259" key="9">
    <source>
        <dbReference type="Pfam" id="PF00725"/>
    </source>
</evidence>
<dbReference type="PIRSF" id="PIRSF000105">
    <property type="entry name" value="HCDH"/>
    <property type="match status" value="1"/>
</dbReference>
<dbReference type="InterPro" id="IPR013328">
    <property type="entry name" value="6PGD_dom2"/>
</dbReference>
<protein>
    <submittedName>
        <fullName evidence="11">3-hydroxyacyl-CoA dehydrogenase</fullName>
    </submittedName>
</protein>
<reference evidence="11 12" key="1">
    <citation type="journal article" date="2015" name="Genome Announc.">
        <title>Expanding the biotechnology potential of lactobacilli through comparative genomics of 213 strains and associated genera.</title>
        <authorList>
            <person name="Sun Z."/>
            <person name="Harris H.M."/>
            <person name="McCann A."/>
            <person name="Guo C."/>
            <person name="Argimon S."/>
            <person name="Zhang W."/>
            <person name="Yang X."/>
            <person name="Jeffery I.B."/>
            <person name="Cooney J.C."/>
            <person name="Kagawa T.F."/>
            <person name="Liu W."/>
            <person name="Song Y."/>
            <person name="Salvetti E."/>
            <person name="Wrobel A."/>
            <person name="Rasinkangas P."/>
            <person name="Parkhill J."/>
            <person name="Rea M.C."/>
            <person name="O'Sullivan O."/>
            <person name="Ritari J."/>
            <person name="Douillard F.P."/>
            <person name="Paul Ross R."/>
            <person name="Yang R."/>
            <person name="Briner A.E."/>
            <person name="Felis G.E."/>
            <person name="de Vos W.M."/>
            <person name="Barrangou R."/>
            <person name="Klaenhammer T.R."/>
            <person name="Caufield P.W."/>
            <person name="Cui Y."/>
            <person name="Zhang H."/>
            <person name="O'Toole P.W."/>
        </authorList>
    </citation>
    <scope>NUCLEOTIDE SEQUENCE [LARGE SCALE GENOMIC DNA]</scope>
    <source>
        <strain evidence="11 12">DSM 20515</strain>
    </source>
</reference>
<dbReference type="PANTHER" id="PTHR43561:SF3">
    <property type="entry name" value="HYDROXYACYL-COENZYME A DEHYDROGENASE, MITOCHONDRIAL"/>
    <property type="match status" value="1"/>
</dbReference>
<dbReference type="InterPro" id="IPR022694">
    <property type="entry name" value="3-OHacyl-CoA_DH"/>
</dbReference>
<dbReference type="SUPFAM" id="SSF48179">
    <property type="entry name" value="6-phosphogluconate dehydrogenase C-terminal domain-like"/>
    <property type="match status" value="1"/>
</dbReference>
<dbReference type="InterPro" id="IPR006176">
    <property type="entry name" value="3-OHacyl-CoA_DH_NAD-bd"/>
</dbReference>
<evidence type="ECO:0000259" key="10">
    <source>
        <dbReference type="Pfam" id="PF02737"/>
    </source>
</evidence>
<dbReference type="InterPro" id="IPR052242">
    <property type="entry name" value="Mito_3-hydroxyacyl-CoA_DH"/>
</dbReference>
<name>A0A0R2B4W4_SECCO</name>
<evidence type="ECO:0000313" key="12">
    <source>
        <dbReference type="Proteomes" id="UP000051845"/>
    </source>
</evidence>
<evidence type="ECO:0000256" key="6">
    <source>
        <dbReference type="ARBA" id="ARBA00023098"/>
    </source>
</evidence>
<gene>
    <name evidence="11" type="ORF">FC82_GL003215</name>
</gene>
<dbReference type="InterPro" id="IPR036291">
    <property type="entry name" value="NAD(P)-bd_dom_sf"/>
</dbReference>
<dbReference type="PATRIC" id="fig|1423733.4.peg.3340"/>
<dbReference type="RefSeq" id="WP_056997104.1">
    <property type="nucleotide sequence ID" value="NZ_AYYR01000074.1"/>
</dbReference>
<dbReference type="Pfam" id="PF00725">
    <property type="entry name" value="3HCDH"/>
    <property type="match status" value="1"/>
</dbReference>
<comment type="pathway">
    <text evidence="1">Lipid metabolism; fatty acid beta-oxidation.</text>
</comment>